<evidence type="ECO:0000256" key="1">
    <source>
        <dbReference type="SAM" id="SignalP"/>
    </source>
</evidence>
<dbReference type="AlphaFoldDB" id="A0A4R3L9X7"/>
<dbReference type="OrthoDB" id="6194714at2"/>
<name>A0A4R3L9X7_9GAMM</name>
<dbReference type="EMBL" id="SMAF01000017">
    <property type="protein sequence ID" value="TCS96038.1"/>
    <property type="molecule type" value="Genomic_DNA"/>
</dbReference>
<dbReference type="RefSeq" id="WP_132577509.1">
    <property type="nucleotide sequence ID" value="NZ_JBHLWF010000008.1"/>
</dbReference>
<keyword evidence="1" id="KW-0732">Signal</keyword>
<organism evidence="2 3">
    <name type="scientific">Pseudofulvimonas gallinarii</name>
    <dbReference type="NCBI Taxonomy" id="634155"/>
    <lineage>
        <taxon>Bacteria</taxon>
        <taxon>Pseudomonadati</taxon>
        <taxon>Pseudomonadota</taxon>
        <taxon>Gammaproteobacteria</taxon>
        <taxon>Lysobacterales</taxon>
        <taxon>Rhodanobacteraceae</taxon>
        <taxon>Pseudofulvimonas</taxon>
    </lineage>
</organism>
<gene>
    <name evidence="2" type="ORF">EDC25_11749</name>
</gene>
<feature type="signal peptide" evidence="1">
    <location>
        <begin position="1"/>
        <end position="20"/>
    </location>
</feature>
<dbReference type="Proteomes" id="UP000294599">
    <property type="component" value="Unassembled WGS sequence"/>
</dbReference>
<accession>A0A4R3L9X7</accession>
<sequence>MSRLNLVPRLALFGAVALLAACGGDNGGASSSAAATSGDTPHGAVLGSAELLRKGDFVALVNASVPPARLEQAKQRFMADLKSEEITEERRAEFAQTMQRLTGPNAEAEMMAEIRPQLEQLQAPEMKAQLPAMIAMGKGFALQAINEDQDMTATQKAQASGILNAIASWAETGQFAEINRAERAVAAIVSTARSLPVKTLDEVYALDFNGMMGLFSTAFTGVKDIFKAYDIDLDRTLSTVRAETVSQDGDNANVRVKMELLGAPLEFDTQMVRVDGRWYGKDTLDKLNESGAAAAN</sequence>
<dbReference type="PROSITE" id="PS51257">
    <property type="entry name" value="PROKAR_LIPOPROTEIN"/>
    <property type="match status" value="1"/>
</dbReference>
<proteinExistence type="predicted"/>
<evidence type="ECO:0000313" key="3">
    <source>
        <dbReference type="Proteomes" id="UP000294599"/>
    </source>
</evidence>
<comment type="caution">
    <text evidence="2">The sequence shown here is derived from an EMBL/GenBank/DDBJ whole genome shotgun (WGS) entry which is preliminary data.</text>
</comment>
<protein>
    <recommendedName>
        <fullName evidence="4">LPP20 lipoprotein</fullName>
    </recommendedName>
</protein>
<keyword evidence="3" id="KW-1185">Reference proteome</keyword>
<reference evidence="2 3" key="1">
    <citation type="submission" date="2019-03" db="EMBL/GenBank/DDBJ databases">
        <title>Genomic Encyclopedia of Type Strains, Phase IV (KMG-IV): sequencing the most valuable type-strain genomes for metagenomic binning, comparative biology and taxonomic classification.</title>
        <authorList>
            <person name="Goeker M."/>
        </authorList>
    </citation>
    <scope>NUCLEOTIDE SEQUENCE [LARGE SCALE GENOMIC DNA]</scope>
    <source>
        <strain evidence="2 3">DSM 21944</strain>
    </source>
</reference>
<evidence type="ECO:0008006" key="4">
    <source>
        <dbReference type="Google" id="ProtNLM"/>
    </source>
</evidence>
<feature type="chain" id="PRO_5020253475" description="LPP20 lipoprotein" evidence="1">
    <location>
        <begin position="21"/>
        <end position="296"/>
    </location>
</feature>
<evidence type="ECO:0000313" key="2">
    <source>
        <dbReference type="EMBL" id="TCS96038.1"/>
    </source>
</evidence>